<accession>A0A8J7MFR7</accession>
<protein>
    <submittedName>
        <fullName evidence="1">Uncharacterized protein</fullName>
    </submittedName>
</protein>
<name>A0A8J7MFR7_9BACT</name>
<comment type="caution">
    <text evidence="1">The sequence shown here is derived from an EMBL/GenBank/DDBJ whole genome shotgun (WGS) entry which is preliminary data.</text>
</comment>
<reference evidence="1" key="1">
    <citation type="submission" date="2021-01" db="EMBL/GenBank/DDBJ databases">
        <title>Modified the classification status of verrucomicrobia.</title>
        <authorList>
            <person name="Feng X."/>
        </authorList>
    </citation>
    <scope>NUCLEOTIDE SEQUENCE</scope>
    <source>
        <strain evidence="1">_KCTC 22039</strain>
    </source>
</reference>
<proteinExistence type="predicted"/>
<evidence type="ECO:0000313" key="1">
    <source>
        <dbReference type="EMBL" id="MBK1791962.1"/>
    </source>
</evidence>
<gene>
    <name evidence="1" type="ORF">JIN82_12445</name>
</gene>
<dbReference type="EMBL" id="JAENIM010000042">
    <property type="protein sequence ID" value="MBK1791962.1"/>
    <property type="molecule type" value="Genomic_DNA"/>
</dbReference>
<evidence type="ECO:0000313" key="2">
    <source>
        <dbReference type="Proteomes" id="UP000624703"/>
    </source>
</evidence>
<organism evidence="1 2">
    <name type="scientific">Persicirhabdus sediminis</name>
    <dbReference type="NCBI Taxonomy" id="454144"/>
    <lineage>
        <taxon>Bacteria</taxon>
        <taxon>Pseudomonadati</taxon>
        <taxon>Verrucomicrobiota</taxon>
        <taxon>Verrucomicrobiia</taxon>
        <taxon>Verrucomicrobiales</taxon>
        <taxon>Verrucomicrobiaceae</taxon>
        <taxon>Persicirhabdus</taxon>
    </lineage>
</organism>
<dbReference type="AlphaFoldDB" id="A0A8J7MFR7"/>
<keyword evidence="2" id="KW-1185">Reference proteome</keyword>
<dbReference type="RefSeq" id="WP_200311977.1">
    <property type="nucleotide sequence ID" value="NZ_JAENIM010000042.1"/>
</dbReference>
<dbReference type="Proteomes" id="UP000624703">
    <property type="component" value="Unassembled WGS sequence"/>
</dbReference>
<sequence length="194" mass="22051">MDFTKINQRVFDRAIRLSLLLVLIWTPTLLARENKKPPEVVMGKYDTDVIFYFVSQERVPLEASKYMQSLPADSISKIFDMLNTKKIYGGGGIRIYSLAFAQMMRFEEESIDWNRNEVMPKVVRFLDGCLEAGHGITVAFALSKFPANQLYEANLVTFAKKCELSDDVCASIQGRAYQEAYAAHQKTLSGQKTK</sequence>